<evidence type="ECO:0000313" key="5">
    <source>
        <dbReference type="Proteomes" id="UP000030746"/>
    </source>
</evidence>
<evidence type="ECO:0000313" key="4">
    <source>
        <dbReference type="EMBL" id="ESO98899.1"/>
    </source>
</evidence>
<keyword evidence="1" id="KW-1015">Disulfide bond</keyword>
<evidence type="ECO:0000256" key="2">
    <source>
        <dbReference type="SAM" id="SignalP"/>
    </source>
</evidence>
<feature type="signal peptide" evidence="2">
    <location>
        <begin position="1"/>
        <end position="18"/>
    </location>
</feature>
<dbReference type="SMART" id="SM00201">
    <property type="entry name" value="SO"/>
    <property type="match status" value="1"/>
</dbReference>
<dbReference type="GeneID" id="20237894"/>
<dbReference type="Proteomes" id="UP000030746">
    <property type="component" value="Unassembled WGS sequence"/>
</dbReference>
<dbReference type="CTD" id="20237894"/>
<accession>V4CAQ9</accession>
<dbReference type="HOGENOM" id="CLU_581786_0_0_1"/>
<sequence>MSLMIFVVVFLVISTTSAFDSPQTNSTLNSTANKIKDSSLIENACMEFKPQSCSGVCGQFFALWCSCDEYCLIYGRCCFDYESVCKEESEKSKQDHENLMNVTIVCDNNISGYDVPQQIITSCSLTNVSANTVGLCEEEEIRASVVITKVMSKRTELHYKNRHCMLCNGEDEDDIVYWSTLVGSNNRKLRHSSIQSILKLFNSSVKNTPPPNSREIICFPNMISSCVSSATEEEQDSCVENAISPIRYRTSIYKNTFCLQCSVDFETIKQDICQPGQRNDIFYGNYEHSFTFSMVFNWRKNRESFVILDSPMSLIQNLSCSFDADQNLKECKVRKCVGTLPVVNNTCQMIPDHFGCIQYVFKINFTVPSESSSDMKQEVERISSKLVQLASNFERMHNVTKYYSQNVTLYNITIVDNKITGIIILNRMAYSLCNSQFSRLTNSQYNIYLDTNLTFDLNGSISTQRYRVTCYYWCNNDDVSITDVMIYQRFFTGIKEMDIHMTSSVTNCTPICIYIYVVSWMGIVISQLGRI</sequence>
<dbReference type="InterPro" id="IPR001212">
    <property type="entry name" value="Somatomedin_B_dom"/>
</dbReference>
<gene>
    <name evidence="4" type="ORF">LOTGIDRAFT_158856</name>
</gene>
<dbReference type="KEGG" id="lgi:LOTGIDRAFT_158856"/>
<feature type="chain" id="PRO_5004717944" description="SMB domain-containing protein" evidence="2">
    <location>
        <begin position="19"/>
        <end position="531"/>
    </location>
</feature>
<dbReference type="RefSeq" id="XP_009050524.1">
    <property type="nucleotide sequence ID" value="XM_009052276.1"/>
</dbReference>
<keyword evidence="5" id="KW-1185">Reference proteome</keyword>
<dbReference type="InterPro" id="IPR036024">
    <property type="entry name" value="Somatomedin_B-like_dom_sf"/>
</dbReference>
<dbReference type="PROSITE" id="PS00524">
    <property type="entry name" value="SMB_1"/>
    <property type="match status" value="1"/>
</dbReference>
<dbReference type="PROSITE" id="PS50958">
    <property type="entry name" value="SMB_2"/>
    <property type="match status" value="1"/>
</dbReference>
<dbReference type="Gene3D" id="4.10.410.20">
    <property type="match status" value="1"/>
</dbReference>
<reference evidence="4 5" key="1">
    <citation type="journal article" date="2013" name="Nature">
        <title>Insights into bilaterian evolution from three spiralian genomes.</title>
        <authorList>
            <person name="Simakov O."/>
            <person name="Marletaz F."/>
            <person name="Cho S.J."/>
            <person name="Edsinger-Gonzales E."/>
            <person name="Havlak P."/>
            <person name="Hellsten U."/>
            <person name="Kuo D.H."/>
            <person name="Larsson T."/>
            <person name="Lv J."/>
            <person name="Arendt D."/>
            <person name="Savage R."/>
            <person name="Osoegawa K."/>
            <person name="de Jong P."/>
            <person name="Grimwood J."/>
            <person name="Chapman J.A."/>
            <person name="Shapiro H."/>
            <person name="Aerts A."/>
            <person name="Otillar R.P."/>
            <person name="Terry A.Y."/>
            <person name="Boore J.L."/>
            <person name="Grigoriev I.V."/>
            <person name="Lindberg D.R."/>
            <person name="Seaver E.C."/>
            <person name="Weisblat D.A."/>
            <person name="Putnam N.H."/>
            <person name="Rokhsar D.S."/>
        </authorList>
    </citation>
    <scope>NUCLEOTIDE SEQUENCE [LARGE SCALE GENOMIC DNA]</scope>
</reference>
<dbReference type="AlphaFoldDB" id="V4CAQ9"/>
<feature type="domain" description="SMB" evidence="3">
    <location>
        <begin position="49"/>
        <end position="89"/>
    </location>
</feature>
<dbReference type="Pfam" id="PF01033">
    <property type="entry name" value="Somatomedin_B"/>
    <property type="match status" value="1"/>
</dbReference>
<dbReference type="EMBL" id="KB201205">
    <property type="protein sequence ID" value="ESO98899.1"/>
    <property type="molecule type" value="Genomic_DNA"/>
</dbReference>
<evidence type="ECO:0000259" key="3">
    <source>
        <dbReference type="PROSITE" id="PS50958"/>
    </source>
</evidence>
<organism evidence="4 5">
    <name type="scientific">Lottia gigantea</name>
    <name type="common">Giant owl limpet</name>
    <dbReference type="NCBI Taxonomy" id="225164"/>
    <lineage>
        <taxon>Eukaryota</taxon>
        <taxon>Metazoa</taxon>
        <taxon>Spiralia</taxon>
        <taxon>Lophotrochozoa</taxon>
        <taxon>Mollusca</taxon>
        <taxon>Gastropoda</taxon>
        <taxon>Patellogastropoda</taxon>
        <taxon>Lottioidea</taxon>
        <taxon>Lottiidae</taxon>
        <taxon>Lottia</taxon>
    </lineage>
</organism>
<protein>
    <recommendedName>
        <fullName evidence="3">SMB domain-containing protein</fullName>
    </recommendedName>
</protein>
<name>V4CAQ9_LOTGI</name>
<dbReference type="OMA" id="TEICGSW"/>
<keyword evidence="2" id="KW-0732">Signal</keyword>
<dbReference type="SUPFAM" id="SSF90188">
    <property type="entry name" value="Somatomedin B domain"/>
    <property type="match status" value="1"/>
</dbReference>
<evidence type="ECO:0000256" key="1">
    <source>
        <dbReference type="ARBA" id="ARBA00023157"/>
    </source>
</evidence>
<proteinExistence type="predicted"/>
<dbReference type="OrthoDB" id="6149331at2759"/>